<dbReference type="Pfam" id="PF09427">
    <property type="entry name" value="DUF2014"/>
    <property type="match status" value="1"/>
</dbReference>
<dbReference type="Pfam" id="PF01026">
    <property type="entry name" value="TatD_DNase"/>
    <property type="match status" value="1"/>
</dbReference>
<name>A0A438NIY4_EXOME</name>
<dbReference type="InterPro" id="IPR011598">
    <property type="entry name" value="bHLH_dom"/>
</dbReference>
<feature type="compositionally biased region" description="Low complexity" evidence="2">
    <location>
        <begin position="44"/>
        <end position="56"/>
    </location>
</feature>
<feature type="domain" description="BHLH" evidence="3">
    <location>
        <begin position="139"/>
        <end position="215"/>
    </location>
</feature>
<dbReference type="InterPro" id="IPR032466">
    <property type="entry name" value="Metal_Hydrolase"/>
</dbReference>
<dbReference type="InterPro" id="IPR001130">
    <property type="entry name" value="TatD-like"/>
</dbReference>
<evidence type="ECO:0000256" key="1">
    <source>
        <dbReference type="SAM" id="Coils"/>
    </source>
</evidence>
<dbReference type="CDD" id="cd11399">
    <property type="entry name" value="bHLHzip_scHMS1_like"/>
    <property type="match status" value="1"/>
</dbReference>
<feature type="region of interest" description="Disordered" evidence="2">
    <location>
        <begin position="170"/>
        <end position="194"/>
    </location>
</feature>
<evidence type="ECO:0000259" key="3">
    <source>
        <dbReference type="PROSITE" id="PS50888"/>
    </source>
</evidence>
<dbReference type="PANTHER" id="PTHR47336:SF4">
    <property type="entry name" value="BHLH TRANSCRIPTION FACTOR (EUROFUNG)"/>
    <property type="match status" value="1"/>
</dbReference>
<dbReference type="PANTHER" id="PTHR47336">
    <property type="entry name" value="TRANSCRIPTION FACTOR HMS1-RELATED"/>
    <property type="match status" value="1"/>
</dbReference>
<dbReference type="GO" id="GO:0032933">
    <property type="term" value="P:SREBP signaling pathway"/>
    <property type="evidence" value="ECO:0007669"/>
    <property type="project" value="InterPro"/>
</dbReference>
<dbReference type="PROSITE" id="PS50888">
    <property type="entry name" value="BHLH"/>
    <property type="match status" value="1"/>
</dbReference>
<feature type="compositionally biased region" description="Acidic residues" evidence="2">
    <location>
        <begin position="182"/>
        <end position="191"/>
    </location>
</feature>
<dbReference type="GO" id="GO:0046983">
    <property type="term" value="F:protein dimerization activity"/>
    <property type="evidence" value="ECO:0007669"/>
    <property type="project" value="InterPro"/>
</dbReference>
<accession>A0A438NIY4</accession>
<comment type="caution">
    <text evidence="4">The sequence shown here is derived from an EMBL/GenBank/DDBJ whole genome shotgun (WGS) entry which is preliminary data.</text>
</comment>
<dbReference type="VEuPathDB" id="FungiDB:PV10_01908"/>
<dbReference type="InterPro" id="IPR019006">
    <property type="entry name" value="Sre1_C"/>
</dbReference>
<dbReference type="Gene3D" id="4.10.280.10">
    <property type="entry name" value="Helix-loop-helix DNA-binding domain"/>
    <property type="match status" value="1"/>
</dbReference>
<dbReference type="InterPro" id="IPR036638">
    <property type="entry name" value="HLH_DNA-bd_sf"/>
</dbReference>
<evidence type="ECO:0000313" key="5">
    <source>
        <dbReference type="Proteomes" id="UP000288859"/>
    </source>
</evidence>
<feature type="region of interest" description="Disordered" evidence="2">
    <location>
        <begin position="76"/>
        <end position="138"/>
    </location>
</feature>
<dbReference type="Proteomes" id="UP000288859">
    <property type="component" value="Unassembled WGS sequence"/>
</dbReference>
<evidence type="ECO:0000256" key="2">
    <source>
        <dbReference type="SAM" id="MobiDB-lite"/>
    </source>
</evidence>
<feature type="coiled-coil region" evidence="1">
    <location>
        <begin position="212"/>
        <end position="239"/>
    </location>
</feature>
<gene>
    <name evidence="4" type="ORF">B0A52_00043</name>
</gene>
<feature type="region of interest" description="Disordered" evidence="2">
    <location>
        <begin position="258"/>
        <end position="291"/>
    </location>
</feature>
<proteinExistence type="predicted"/>
<dbReference type="Gene3D" id="3.20.20.140">
    <property type="entry name" value="Metal-dependent hydrolases"/>
    <property type="match status" value="1"/>
</dbReference>
<organism evidence="4 5">
    <name type="scientific">Exophiala mesophila</name>
    <name type="common">Black yeast-like fungus</name>
    <dbReference type="NCBI Taxonomy" id="212818"/>
    <lineage>
        <taxon>Eukaryota</taxon>
        <taxon>Fungi</taxon>
        <taxon>Dikarya</taxon>
        <taxon>Ascomycota</taxon>
        <taxon>Pezizomycotina</taxon>
        <taxon>Eurotiomycetes</taxon>
        <taxon>Chaetothyriomycetidae</taxon>
        <taxon>Chaetothyriales</taxon>
        <taxon>Herpotrichiellaceae</taxon>
        <taxon>Exophiala</taxon>
    </lineage>
</organism>
<dbReference type="Pfam" id="PF00010">
    <property type="entry name" value="HLH"/>
    <property type="match status" value="1"/>
</dbReference>
<evidence type="ECO:0000313" key="4">
    <source>
        <dbReference type="EMBL" id="RVX75687.1"/>
    </source>
</evidence>
<dbReference type="SMART" id="SM00353">
    <property type="entry name" value="HLH"/>
    <property type="match status" value="1"/>
</dbReference>
<keyword evidence="1" id="KW-0175">Coiled coil</keyword>
<dbReference type="EMBL" id="NAJM01000001">
    <property type="protein sequence ID" value="RVX75687.1"/>
    <property type="molecule type" value="Genomic_DNA"/>
</dbReference>
<dbReference type="VEuPathDB" id="FungiDB:PV10_01909"/>
<dbReference type="InterPro" id="IPR052099">
    <property type="entry name" value="Regulatory_TF_Diverse"/>
</dbReference>
<dbReference type="SUPFAM" id="SSF47459">
    <property type="entry name" value="HLH, helix-loop-helix DNA-binding domain"/>
    <property type="match status" value="1"/>
</dbReference>
<dbReference type="SUPFAM" id="SSF51556">
    <property type="entry name" value="Metallo-dependent hydrolases"/>
    <property type="match status" value="1"/>
</dbReference>
<dbReference type="OrthoDB" id="2133190at2759"/>
<protein>
    <recommendedName>
        <fullName evidence="3">BHLH domain-containing protein</fullName>
    </recommendedName>
</protein>
<feature type="compositionally biased region" description="Low complexity" evidence="2">
    <location>
        <begin position="266"/>
        <end position="278"/>
    </location>
</feature>
<feature type="compositionally biased region" description="Polar residues" evidence="2">
    <location>
        <begin position="82"/>
        <end position="91"/>
    </location>
</feature>
<sequence length="1626" mass="181878">MSAEPTLGLDSSAGRDFDNWLDWNGSLSASDGKVASLETNNIEPSSLLHLPISPSSTTNGDALSSAAKSSFLTAPPADILTPQHSSGSPDSRFSFDLRLSGDTLRDQSSPNERPMLKRKLSPTDIPTANYQPDVPVPAAKKRPHNVIEKKYRANLNAKIAELRDSVPSLRVTKKSTGKDGENVDSDDEDLDGLAPSNKLNKASVLTKAVEYIRHLEFRTKRLEDENKSLKERLETLDKVIARGGHDAQRAVAFTSDTIIEERPESESATTECATSSDSPAPSNPPQGLVPLPDAWRRMRQNQSQEHYGHIYQTPAERSRFKGKWPTRIMLGSIAGLMIMDGLNEPDNGNESREKGLFGIPLELLDGWQFLRSPHVYLAAFTNFCRTGGVIPLMKGFVALTFLAFVVFSYLFNSKPSPKDDLEEMGTDSAQIPAPASPIQVRRRAWSTSMQALNLPHHSFFPEWLAITSEWLKYSFGYIFGPRAYAWLTGRTADDDAARIKAWDIAIDAQLAGGDIEVSRSRVVLTIFGSGTLPYTPLRLMLKALHVRVLLWSVGSLGTATSRVANHVGKLFARRQWRRAKSTQDELAARDPDRLPRYLSELLNTPCDDVLIDTVCQRAYNLMYDRPTQEHSSNSLLDVVVEDHAVRSPLDAIAAWRSTHSLTQALQLSLRSPESTVALQGHLDYALKVAPPGSAAETRALAASAVFCTSDRLVLLKRVSNAVKTLFCPGTSFSEHARPPYFIDSSTPMSARADIMNCVHCAETLNVLEHEGATKAAAFYVSQPVDVSTANLLTRSVTKHLLRQLSIHGMPIAAGGDEVRNMPYGNSFETDVLDQSKSKVPRRTSVISNDTGYESLDESISSWGFEGDVDANETTALQIDAQMLVASKMAQRVGEDGDEVWEVGLFDAHCHPTDIMASIKDIASMKARVLTVMSTRAQDQTLVQKIASQYPAESDTDFSTARGPFVVPAFGWHPWMSHQLIDDRRYNDQVDSAQHYQSVLSPVPEDMDFIRALPPPMPLGQYLNETRARLDKFPLALVGEVGLDRAFRLPEAAETESSCQGARQETNGCGMHHTAGAREGRPLSPYRVSLDHQKTILLAQLELAAEMKRPVSLHSVQTHGVVFELLQSMWKGHEKPSKSARRKQQQHPVLHELKSARPLPYPPRICMHSYSGPPDALKQLLNPKVPTEVYFSFSIAINFSNPSSEKVTNVIRLMAIHYRLDASSLAAAQDAQSECAIMRFQDLFHFNPPQLLSWSDWVLDFPRPELPAPTVRLSDAKQQHLNTREAQLTDFIKTRLPKTDIFYAFKHENKHRKKSRGQFVVTQLYALYEVEHWPLAKEHVQWTMFVIANLSYDEQGGSDGHVDGLVVPSLPSAAAAMYREMTIAYQAKSVRRTLKSIKPPPRTQALPAELQHLVACNGFYTPSFRDWISKNTEFYAWAMEGHAHWATRSVRRQHQTFVRWILSHPESQSWTAGDCFDLARDQVHRKADMAYREWRRHCPSVAFDEDYPFLNWLDKMFAYLLATVRHRDPIPADATAAFVRELNAKHKLEAAARQQEILWRWARGMSAQLEERKNTVGAIRFRLEASQGFVMDLWTGVAEEVEAFVERINARVMQRNEGIVESPHLVA</sequence>
<dbReference type="VEuPathDB" id="FungiDB:PV10_01910"/>
<dbReference type="GO" id="GO:0045944">
    <property type="term" value="P:positive regulation of transcription by RNA polymerase II"/>
    <property type="evidence" value="ECO:0007669"/>
    <property type="project" value="InterPro"/>
</dbReference>
<reference evidence="4 5" key="1">
    <citation type="submission" date="2017-03" db="EMBL/GenBank/DDBJ databases">
        <title>Genomes of endolithic fungi from Antarctica.</title>
        <authorList>
            <person name="Coleine C."/>
            <person name="Masonjones S."/>
            <person name="Stajich J.E."/>
        </authorList>
    </citation>
    <scope>NUCLEOTIDE SEQUENCE [LARGE SCALE GENOMIC DNA]</scope>
    <source>
        <strain evidence="4 5">CCFEE 6314</strain>
    </source>
</reference>
<dbReference type="GO" id="GO:0016788">
    <property type="term" value="F:hydrolase activity, acting on ester bonds"/>
    <property type="evidence" value="ECO:0007669"/>
    <property type="project" value="InterPro"/>
</dbReference>
<feature type="region of interest" description="Disordered" evidence="2">
    <location>
        <begin position="41"/>
        <end position="63"/>
    </location>
</feature>